<gene>
    <name evidence="2" type="ORF">K444DRAFT_621191</name>
</gene>
<proteinExistence type="predicted"/>
<feature type="compositionally biased region" description="Polar residues" evidence="1">
    <location>
        <begin position="51"/>
        <end position="67"/>
    </location>
</feature>
<feature type="region of interest" description="Disordered" evidence="1">
    <location>
        <begin position="46"/>
        <end position="94"/>
    </location>
</feature>
<reference evidence="2 3" key="1">
    <citation type="submission" date="2016-04" db="EMBL/GenBank/DDBJ databases">
        <title>A degradative enzymes factory behind the ericoid mycorrhizal symbiosis.</title>
        <authorList>
            <consortium name="DOE Joint Genome Institute"/>
            <person name="Martino E."/>
            <person name="Morin E."/>
            <person name="Grelet G."/>
            <person name="Kuo A."/>
            <person name="Kohler A."/>
            <person name="Daghino S."/>
            <person name="Barry K."/>
            <person name="Choi C."/>
            <person name="Cichocki N."/>
            <person name="Clum A."/>
            <person name="Copeland A."/>
            <person name="Hainaut M."/>
            <person name="Haridas S."/>
            <person name="Labutti K."/>
            <person name="Lindquist E."/>
            <person name="Lipzen A."/>
            <person name="Khouja H.-R."/>
            <person name="Murat C."/>
            <person name="Ohm R."/>
            <person name="Olson A."/>
            <person name="Spatafora J."/>
            <person name="Veneault-Fourrey C."/>
            <person name="Henrissat B."/>
            <person name="Grigoriev I."/>
            <person name="Martin F."/>
            <person name="Perotto S."/>
        </authorList>
    </citation>
    <scope>NUCLEOTIDE SEQUENCE [LARGE SCALE GENOMIC DNA]</scope>
    <source>
        <strain evidence="2 3">E</strain>
    </source>
</reference>
<dbReference type="AlphaFoldDB" id="A0A2J6SMT0"/>
<dbReference type="OrthoDB" id="5373857at2759"/>
<evidence type="ECO:0000313" key="2">
    <source>
        <dbReference type="EMBL" id="PMD52063.1"/>
    </source>
</evidence>
<dbReference type="InParanoid" id="A0A2J6SMT0"/>
<sequence>MSVKPTDITSSQQADKREEGGLLSGITGMLPTKTWGVGNIEKAYSRAGASNHHTPGSASRLGSQDQGGNVHEHQGVGSAKFAERFSDQRREPTVIGKMFNNMINGTDKTK</sequence>
<accession>A0A2J6SMT0</accession>
<feature type="compositionally biased region" description="Basic and acidic residues" evidence="1">
    <location>
        <begin position="81"/>
        <end position="92"/>
    </location>
</feature>
<feature type="region of interest" description="Disordered" evidence="1">
    <location>
        <begin position="1"/>
        <end position="28"/>
    </location>
</feature>
<keyword evidence="3" id="KW-1185">Reference proteome</keyword>
<name>A0A2J6SMT0_9HELO</name>
<evidence type="ECO:0000313" key="3">
    <source>
        <dbReference type="Proteomes" id="UP000235371"/>
    </source>
</evidence>
<organism evidence="2 3">
    <name type="scientific">Hyaloscypha bicolor E</name>
    <dbReference type="NCBI Taxonomy" id="1095630"/>
    <lineage>
        <taxon>Eukaryota</taxon>
        <taxon>Fungi</taxon>
        <taxon>Dikarya</taxon>
        <taxon>Ascomycota</taxon>
        <taxon>Pezizomycotina</taxon>
        <taxon>Leotiomycetes</taxon>
        <taxon>Helotiales</taxon>
        <taxon>Hyaloscyphaceae</taxon>
        <taxon>Hyaloscypha</taxon>
        <taxon>Hyaloscypha bicolor</taxon>
    </lineage>
</organism>
<dbReference type="EMBL" id="KZ613912">
    <property type="protein sequence ID" value="PMD52063.1"/>
    <property type="molecule type" value="Genomic_DNA"/>
</dbReference>
<dbReference type="GeneID" id="36589923"/>
<evidence type="ECO:0000256" key="1">
    <source>
        <dbReference type="SAM" id="MobiDB-lite"/>
    </source>
</evidence>
<protein>
    <submittedName>
        <fullName evidence="2">Uncharacterized protein</fullName>
    </submittedName>
</protein>
<dbReference type="Proteomes" id="UP000235371">
    <property type="component" value="Unassembled WGS sequence"/>
</dbReference>
<dbReference type="RefSeq" id="XP_024728967.1">
    <property type="nucleotide sequence ID" value="XM_024881846.1"/>
</dbReference>